<dbReference type="InterPro" id="IPR027417">
    <property type="entry name" value="P-loop_NTPase"/>
</dbReference>
<dbReference type="CDD" id="cd03254">
    <property type="entry name" value="ABCC_Glucan_exporter_like"/>
    <property type="match status" value="1"/>
</dbReference>
<dbReference type="InterPro" id="IPR017871">
    <property type="entry name" value="ABC_transporter-like_CS"/>
</dbReference>
<keyword evidence="5 7" id="KW-1133">Transmembrane helix</keyword>
<dbReference type="RefSeq" id="WP_370868707.1">
    <property type="nucleotide sequence ID" value="NZ_JAUSTM010000018.1"/>
</dbReference>
<dbReference type="PANTHER" id="PTHR43394:SF1">
    <property type="entry name" value="ATP-BINDING CASSETTE SUB-FAMILY B MEMBER 10, MITOCHONDRIAL"/>
    <property type="match status" value="1"/>
</dbReference>
<keyword evidence="2 7" id="KW-0812">Transmembrane</keyword>
<evidence type="ECO:0000256" key="7">
    <source>
        <dbReference type="SAM" id="Phobius"/>
    </source>
</evidence>
<dbReference type="Proteomes" id="UP001223079">
    <property type="component" value="Unassembled WGS sequence"/>
</dbReference>
<dbReference type="PROSITE" id="PS50893">
    <property type="entry name" value="ABC_TRANSPORTER_2"/>
    <property type="match status" value="1"/>
</dbReference>
<organism evidence="10 11">
    <name type="scientific">Streptococcus moroccensis</name>
    <dbReference type="NCBI Taxonomy" id="1451356"/>
    <lineage>
        <taxon>Bacteria</taxon>
        <taxon>Bacillati</taxon>
        <taxon>Bacillota</taxon>
        <taxon>Bacilli</taxon>
        <taxon>Lactobacillales</taxon>
        <taxon>Streptococcaceae</taxon>
        <taxon>Streptococcus</taxon>
    </lineage>
</organism>
<proteinExistence type="predicted"/>
<keyword evidence="3" id="KW-0547">Nucleotide-binding</keyword>
<evidence type="ECO:0000256" key="3">
    <source>
        <dbReference type="ARBA" id="ARBA00022741"/>
    </source>
</evidence>
<dbReference type="PROSITE" id="PS00211">
    <property type="entry name" value="ABC_TRANSPORTER_1"/>
    <property type="match status" value="1"/>
</dbReference>
<dbReference type="SUPFAM" id="SSF52540">
    <property type="entry name" value="P-loop containing nucleoside triphosphate hydrolases"/>
    <property type="match status" value="1"/>
</dbReference>
<evidence type="ECO:0000259" key="8">
    <source>
        <dbReference type="PROSITE" id="PS50893"/>
    </source>
</evidence>
<dbReference type="Gene3D" id="3.40.50.300">
    <property type="entry name" value="P-loop containing nucleotide triphosphate hydrolases"/>
    <property type="match status" value="1"/>
</dbReference>
<evidence type="ECO:0000256" key="5">
    <source>
        <dbReference type="ARBA" id="ARBA00022989"/>
    </source>
</evidence>
<feature type="domain" description="ABC transmembrane type-1" evidence="9">
    <location>
        <begin position="28"/>
        <end position="309"/>
    </location>
</feature>
<gene>
    <name evidence="10" type="ORF">J2S23_001722</name>
</gene>
<dbReference type="SUPFAM" id="SSF90123">
    <property type="entry name" value="ABC transporter transmembrane region"/>
    <property type="match status" value="1"/>
</dbReference>
<reference evidence="10 11" key="1">
    <citation type="submission" date="2023-07" db="EMBL/GenBank/DDBJ databases">
        <title>Genomic Encyclopedia of Type Strains, Phase IV (KMG-IV): sequencing the most valuable type-strain genomes for metagenomic binning, comparative biology and taxonomic classification.</title>
        <authorList>
            <person name="Goeker M."/>
        </authorList>
    </citation>
    <scope>NUCLEOTIDE SEQUENCE [LARGE SCALE GENOMIC DNA]</scope>
    <source>
        <strain evidence="10 11">DSM 105143</strain>
    </source>
</reference>
<evidence type="ECO:0000313" key="10">
    <source>
        <dbReference type="EMBL" id="MDQ0223147.1"/>
    </source>
</evidence>
<evidence type="ECO:0000256" key="4">
    <source>
        <dbReference type="ARBA" id="ARBA00022840"/>
    </source>
</evidence>
<dbReference type="InterPro" id="IPR011527">
    <property type="entry name" value="ABC1_TM_dom"/>
</dbReference>
<dbReference type="GO" id="GO:0005524">
    <property type="term" value="F:ATP binding"/>
    <property type="evidence" value="ECO:0007669"/>
    <property type="project" value="UniProtKB-KW"/>
</dbReference>
<feature type="transmembrane region" description="Helical" evidence="7">
    <location>
        <begin position="259"/>
        <end position="287"/>
    </location>
</feature>
<sequence>MTTKTKEPGVFSRLLRYAVKYKWGMLSGLFFVLVTTVVTTGNTLLIRYYIDQHIEDGVTRIALVIMLFNFGMVIIRAVSSYLSEFLFAKVAYATVRDLRLAAFSNIQQLGMSYFDQTPAGAIVSRLTNDTQAVADMFATVFQSFLKSGFIFVATLVAMFSLSWQLTLFVLLFLPVIWGSVALYRHFSEELVTQTRQKLSEINVKLSESIEGMRIIQAFRQEGRLTDEFEAINEEHMLYANRTINVNSFFLRPAMSLLKILAYAMILTYFGLNWQTSTFSAGLIYAFIQYVSQLFDPLIEVTQNYATLQTSMISAKRVFEMIDRDDYEPHQAGQDFEITRGDVVFDKVSFSYDGKKDVLKNISFTVKQGETIAFVGSTGSGKSSIINLFMRFYEYERGQITIDGHDIKDYSQDALRRQTGLVLQDPFLYHGTIASNIQMYQDISREEVEVAARFVDAHDFISALPAGYDNPVSERGTSYSSGQRQLLAFARTMATEPKILILDEATANIDSETEEIIQGSLRKMRQGRTTIAIAHRLSTIQDANCIYVLDKGEIIESGTHEELLALGGTYHKMYQLQAGMMEKA</sequence>
<comment type="subcellular location">
    <subcellularLocation>
        <location evidence="1">Cell membrane</location>
        <topology evidence="1">Multi-pass membrane protein</topology>
    </subcellularLocation>
</comment>
<keyword evidence="6 7" id="KW-0472">Membrane</keyword>
<keyword evidence="11" id="KW-1185">Reference proteome</keyword>
<dbReference type="Pfam" id="PF00664">
    <property type="entry name" value="ABC_membrane"/>
    <property type="match status" value="1"/>
</dbReference>
<evidence type="ECO:0000256" key="1">
    <source>
        <dbReference type="ARBA" id="ARBA00004651"/>
    </source>
</evidence>
<dbReference type="SMART" id="SM00382">
    <property type="entry name" value="AAA"/>
    <property type="match status" value="1"/>
</dbReference>
<feature type="transmembrane region" description="Helical" evidence="7">
    <location>
        <begin position="61"/>
        <end position="82"/>
    </location>
</feature>
<protein>
    <submittedName>
        <fullName evidence="10">ATP-binding cassette subfamily B protein</fullName>
    </submittedName>
</protein>
<comment type="caution">
    <text evidence="10">The sequence shown here is derived from an EMBL/GenBank/DDBJ whole genome shotgun (WGS) entry which is preliminary data.</text>
</comment>
<keyword evidence="4 10" id="KW-0067">ATP-binding</keyword>
<dbReference type="Gene3D" id="1.20.1560.10">
    <property type="entry name" value="ABC transporter type 1, transmembrane domain"/>
    <property type="match status" value="1"/>
</dbReference>
<feature type="domain" description="ABC transporter" evidence="8">
    <location>
        <begin position="342"/>
        <end position="575"/>
    </location>
</feature>
<dbReference type="PANTHER" id="PTHR43394">
    <property type="entry name" value="ATP-DEPENDENT PERMEASE MDL1, MITOCHONDRIAL"/>
    <property type="match status" value="1"/>
</dbReference>
<accession>A0ABT9YU79</accession>
<evidence type="ECO:0000256" key="6">
    <source>
        <dbReference type="ARBA" id="ARBA00023136"/>
    </source>
</evidence>
<dbReference type="EMBL" id="JAUSTM010000018">
    <property type="protein sequence ID" value="MDQ0223147.1"/>
    <property type="molecule type" value="Genomic_DNA"/>
</dbReference>
<feature type="transmembrane region" description="Helical" evidence="7">
    <location>
        <begin position="23"/>
        <end position="49"/>
    </location>
</feature>
<evidence type="ECO:0000313" key="11">
    <source>
        <dbReference type="Proteomes" id="UP001223079"/>
    </source>
</evidence>
<dbReference type="InterPro" id="IPR036640">
    <property type="entry name" value="ABC1_TM_sf"/>
</dbReference>
<dbReference type="PROSITE" id="PS50929">
    <property type="entry name" value="ABC_TM1F"/>
    <property type="match status" value="1"/>
</dbReference>
<dbReference type="CDD" id="cd18544">
    <property type="entry name" value="ABC_6TM_TmrA_like"/>
    <property type="match status" value="1"/>
</dbReference>
<dbReference type="InterPro" id="IPR039421">
    <property type="entry name" value="Type_1_exporter"/>
</dbReference>
<dbReference type="InterPro" id="IPR003593">
    <property type="entry name" value="AAA+_ATPase"/>
</dbReference>
<dbReference type="Pfam" id="PF00005">
    <property type="entry name" value="ABC_tran"/>
    <property type="match status" value="1"/>
</dbReference>
<name>A0ABT9YU79_9STRE</name>
<dbReference type="InterPro" id="IPR003439">
    <property type="entry name" value="ABC_transporter-like_ATP-bd"/>
</dbReference>
<evidence type="ECO:0000259" key="9">
    <source>
        <dbReference type="PROSITE" id="PS50929"/>
    </source>
</evidence>
<feature type="transmembrane region" description="Helical" evidence="7">
    <location>
        <begin position="149"/>
        <end position="177"/>
    </location>
</feature>
<evidence type="ECO:0000256" key="2">
    <source>
        <dbReference type="ARBA" id="ARBA00022692"/>
    </source>
</evidence>